<feature type="transmembrane region" description="Helical" evidence="2">
    <location>
        <begin position="227"/>
        <end position="246"/>
    </location>
</feature>
<feature type="compositionally biased region" description="Low complexity" evidence="1">
    <location>
        <begin position="7"/>
        <end position="22"/>
    </location>
</feature>
<comment type="caution">
    <text evidence="3">The sequence shown here is derived from an EMBL/GenBank/DDBJ whole genome shotgun (WGS) entry which is preliminary data.</text>
</comment>
<dbReference type="Proteomes" id="UP001500879">
    <property type="component" value="Unassembled WGS sequence"/>
</dbReference>
<accession>A0ABN0YQ47</accession>
<feature type="transmembrane region" description="Helical" evidence="2">
    <location>
        <begin position="316"/>
        <end position="335"/>
    </location>
</feature>
<dbReference type="EMBL" id="BAAABX010000028">
    <property type="protein sequence ID" value="GAA0404761.1"/>
    <property type="molecule type" value="Genomic_DNA"/>
</dbReference>
<organism evidence="3 4">
    <name type="scientific">Streptomyces luteireticuli</name>
    <dbReference type="NCBI Taxonomy" id="173858"/>
    <lineage>
        <taxon>Bacteria</taxon>
        <taxon>Bacillati</taxon>
        <taxon>Actinomycetota</taxon>
        <taxon>Actinomycetes</taxon>
        <taxon>Kitasatosporales</taxon>
        <taxon>Streptomycetaceae</taxon>
        <taxon>Streptomyces</taxon>
    </lineage>
</organism>
<evidence type="ECO:0000256" key="1">
    <source>
        <dbReference type="SAM" id="MobiDB-lite"/>
    </source>
</evidence>
<feature type="transmembrane region" description="Helical" evidence="2">
    <location>
        <begin position="258"/>
        <end position="276"/>
    </location>
</feature>
<dbReference type="RefSeq" id="WP_344023675.1">
    <property type="nucleotide sequence ID" value="NZ_BAAABX010000028.1"/>
</dbReference>
<name>A0ABN0YQ47_9ACTN</name>
<feature type="transmembrane region" description="Helical" evidence="2">
    <location>
        <begin position="199"/>
        <end position="221"/>
    </location>
</feature>
<keyword evidence="2" id="KW-0472">Membrane</keyword>
<keyword evidence="2" id="KW-1133">Transmembrane helix</keyword>
<proteinExistence type="predicted"/>
<evidence type="ECO:0000256" key="2">
    <source>
        <dbReference type="SAM" id="Phobius"/>
    </source>
</evidence>
<keyword evidence="2" id="KW-0812">Transmembrane</keyword>
<evidence type="ECO:0008006" key="5">
    <source>
        <dbReference type="Google" id="ProtNLM"/>
    </source>
</evidence>
<feature type="region of interest" description="Disordered" evidence="1">
    <location>
        <begin position="1"/>
        <end position="22"/>
    </location>
</feature>
<evidence type="ECO:0000313" key="4">
    <source>
        <dbReference type="Proteomes" id="UP001500879"/>
    </source>
</evidence>
<feature type="transmembrane region" description="Helical" evidence="2">
    <location>
        <begin position="167"/>
        <end position="192"/>
    </location>
</feature>
<sequence>MPPTAPPESASPGSGAPGPASPAAAGWRKVPVLVVGLTLLLVAMLTAFALPAINSGPHKVPIAVAGPGPAADRIADRLAEAKPGAFRIEKVADADAARERIDDRDAYGAVVLGTKPGAKPEVLIATTAGPSVAATLRALALTLDPAAAGVGATVHDLYPPTSDDPNAVGLSAGALPLVLGGYLAAAAIVLLLRSPAQRAVTALGFALLGGFSLTALLQYGFGITDGNYLLISLAVAFSTAATSVTIMGLHAVLGGRGLGLGAAMMIFLGNPLSGLASGPEWLPSGWGTFGQFLPPGAGGTLLRSTAFFDGAGCGRALIVLGCWLVGGLALFTLGARVASKRAAVGAGAPAPQEERAAVPAR</sequence>
<keyword evidence="4" id="KW-1185">Reference proteome</keyword>
<reference evidence="3 4" key="1">
    <citation type="journal article" date="2019" name="Int. J. Syst. Evol. Microbiol.">
        <title>The Global Catalogue of Microorganisms (GCM) 10K type strain sequencing project: providing services to taxonomists for standard genome sequencing and annotation.</title>
        <authorList>
            <consortium name="The Broad Institute Genomics Platform"/>
            <consortium name="The Broad Institute Genome Sequencing Center for Infectious Disease"/>
            <person name="Wu L."/>
            <person name="Ma J."/>
        </authorList>
    </citation>
    <scope>NUCLEOTIDE SEQUENCE [LARGE SCALE GENOMIC DNA]</scope>
    <source>
        <strain evidence="3 4">JCM 4788</strain>
    </source>
</reference>
<gene>
    <name evidence="3" type="ORF">GCM10010357_27200</name>
</gene>
<evidence type="ECO:0000313" key="3">
    <source>
        <dbReference type="EMBL" id="GAA0404761.1"/>
    </source>
</evidence>
<protein>
    <recommendedName>
        <fullName evidence="5">ABC transporter permease</fullName>
    </recommendedName>
</protein>
<feature type="transmembrane region" description="Helical" evidence="2">
    <location>
        <begin position="32"/>
        <end position="53"/>
    </location>
</feature>